<dbReference type="RefSeq" id="WP_407339685.1">
    <property type="nucleotide sequence ID" value="NZ_CP136862.1"/>
</dbReference>
<feature type="region of interest" description="Disordered" evidence="1">
    <location>
        <begin position="1"/>
        <end position="36"/>
    </location>
</feature>
<sequence>MAENMDSATALASKTRVSPASKVASPAPGPGEGTRSQVIIHVRFHPNGRVNTVNHRPDRVDPQDWFDLLCREAPSSYQALAGGRGVFRIQSNEFDAIWQANEA</sequence>
<evidence type="ECO:0000256" key="1">
    <source>
        <dbReference type="SAM" id="MobiDB-lite"/>
    </source>
</evidence>
<gene>
    <name evidence="2" type="ORF">RZS28_02750</name>
</gene>
<reference evidence="2 3" key="1">
    <citation type="submission" date="2023-10" db="EMBL/GenBank/DDBJ databases">
        <title>Novel methanotroph of the genus Methylocapsa from a subarctic wetland.</title>
        <authorList>
            <person name="Belova S.E."/>
            <person name="Oshkin I.Y."/>
            <person name="Miroshnikov K."/>
            <person name="Dedysh S.N."/>
        </authorList>
    </citation>
    <scope>NUCLEOTIDE SEQUENCE [LARGE SCALE GENOMIC DNA]</scope>
    <source>
        <strain evidence="2 3">RX1</strain>
    </source>
</reference>
<protein>
    <recommendedName>
        <fullName evidence="4">TonB C-terminal domain-containing protein</fullName>
    </recommendedName>
</protein>
<proteinExistence type="predicted"/>
<name>A0ABZ0HSQ0_9HYPH</name>
<keyword evidence="3" id="KW-1185">Reference proteome</keyword>
<evidence type="ECO:0000313" key="2">
    <source>
        <dbReference type="EMBL" id="WOJ90238.1"/>
    </source>
</evidence>
<dbReference type="Proteomes" id="UP001626536">
    <property type="component" value="Chromosome"/>
</dbReference>
<dbReference type="EMBL" id="CP136862">
    <property type="protein sequence ID" value="WOJ90238.1"/>
    <property type="molecule type" value="Genomic_DNA"/>
</dbReference>
<feature type="compositionally biased region" description="Polar residues" evidence="1">
    <location>
        <begin position="1"/>
        <end position="18"/>
    </location>
</feature>
<accession>A0ABZ0HSQ0</accession>
<evidence type="ECO:0008006" key="4">
    <source>
        <dbReference type="Google" id="ProtNLM"/>
    </source>
</evidence>
<evidence type="ECO:0000313" key="3">
    <source>
        <dbReference type="Proteomes" id="UP001626536"/>
    </source>
</evidence>
<organism evidence="2 3">
    <name type="scientific">Methylocapsa polymorpha</name>
    <dbReference type="NCBI Taxonomy" id="3080828"/>
    <lineage>
        <taxon>Bacteria</taxon>
        <taxon>Pseudomonadati</taxon>
        <taxon>Pseudomonadota</taxon>
        <taxon>Alphaproteobacteria</taxon>
        <taxon>Hyphomicrobiales</taxon>
        <taxon>Beijerinckiaceae</taxon>
        <taxon>Methylocapsa</taxon>
    </lineage>
</organism>